<feature type="region of interest" description="Disordered" evidence="1">
    <location>
        <begin position="85"/>
        <end position="119"/>
    </location>
</feature>
<feature type="region of interest" description="Disordered" evidence="1">
    <location>
        <begin position="212"/>
        <end position="242"/>
    </location>
</feature>
<dbReference type="AlphaFoldDB" id="A0A8H5CK72"/>
<feature type="compositionally biased region" description="Basic and acidic residues" evidence="1">
    <location>
        <begin position="109"/>
        <end position="119"/>
    </location>
</feature>
<evidence type="ECO:0000313" key="3">
    <source>
        <dbReference type="Proteomes" id="UP000541558"/>
    </source>
</evidence>
<name>A0A8H5CK72_9AGAR</name>
<comment type="caution">
    <text evidence="2">The sequence shown here is derived from an EMBL/GenBank/DDBJ whole genome shotgun (WGS) entry which is preliminary data.</text>
</comment>
<feature type="compositionally biased region" description="Polar residues" evidence="1">
    <location>
        <begin position="1"/>
        <end position="12"/>
    </location>
</feature>
<feature type="region of interest" description="Disordered" evidence="1">
    <location>
        <begin position="311"/>
        <end position="338"/>
    </location>
</feature>
<reference evidence="2 3" key="1">
    <citation type="journal article" date="2020" name="ISME J.">
        <title>Uncovering the hidden diversity of litter-decomposition mechanisms in mushroom-forming fungi.</title>
        <authorList>
            <person name="Floudas D."/>
            <person name="Bentzer J."/>
            <person name="Ahren D."/>
            <person name="Johansson T."/>
            <person name="Persson P."/>
            <person name="Tunlid A."/>
        </authorList>
    </citation>
    <scope>NUCLEOTIDE SEQUENCE [LARGE SCALE GENOMIC DNA]</scope>
    <source>
        <strain evidence="2 3">CBS 175.51</strain>
    </source>
</reference>
<feature type="region of interest" description="Disordered" evidence="1">
    <location>
        <begin position="1"/>
        <end position="26"/>
    </location>
</feature>
<protein>
    <submittedName>
        <fullName evidence="2">Uncharacterized protein</fullName>
    </submittedName>
</protein>
<proteinExistence type="predicted"/>
<gene>
    <name evidence="2" type="ORF">D9611_001169</name>
</gene>
<dbReference type="EMBL" id="JAACJK010000001">
    <property type="protein sequence ID" value="KAF5342338.1"/>
    <property type="molecule type" value="Genomic_DNA"/>
</dbReference>
<organism evidence="2 3">
    <name type="scientific">Ephemerocybe angulata</name>
    <dbReference type="NCBI Taxonomy" id="980116"/>
    <lineage>
        <taxon>Eukaryota</taxon>
        <taxon>Fungi</taxon>
        <taxon>Dikarya</taxon>
        <taxon>Basidiomycota</taxon>
        <taxon>Agaricomycotina</taxon>
        <taxon>Agaricomycetes</taxon>
        <taxon>Agaricomycetidae</taxon>
        <taxon>Agaricales</taxon>
        <taxon>Agaricineae</taxon>
        <taxon>Psathyrellaceae</taxon>
        <taxon>Ephemerocybe</taxon>
    </lineage>
</organism>
<evidence type="ECO:0000313" key="2">
    <source>
        <dbReference type="EMBL" id="KAF5342338.1"/>
    </source>
</evidence>
<evidence type="ECO:0000256" key="1">
    <source>
        <dbReference type="SAM" id="MobiDB-lite"/>
    </source>
</evidence>
<accession>A0A8H5CK72</accession>
<dbReference type="Proteomes" id="UP000541558">
    <property type="component" value="Unassembled WGS sequence"/>
</dbReference>
<sequence length="338" mass="37713">MATRKYSLTSTFPGHRRRRHARGVYQSARPPKLCETADGGWRRRGTYGKTCKMEWDGARHQGHPIDSDRSDEDNGHLYFDRRNAQIRETSGRKRAGLEPTRPPAPSTTRIEKAAHQERKISSNRVTHLNHDSTRAQTTPDAEICDRRGSTLRAVTGAVVDSTAWCGIALAGWQSLHEHRPATRRRLGQEPPRPSQWDAVFRWPDAQNRSAHLKNGAHYDGDDDSGNLALKAGPDRQSQRMPQRALAYTNDVDTKMAGGGGDSDDPGLCVNRLGVRSWGDSGRRTEEAESPVNCGKTCELEWDGAWRQRLARPKAPTTSIDWGRCDDGDDNSGSITPCW</sequence>
<keyword evidence="3" id="KW-1185">Reference proteome</keyword>